<dbReference type="STRING" id="745531.A0A0C3NR42"/>
<dbReference type="CDD" id="cd01200">
    <property type="entry name" value="WHEPGMRS_RNA"/>
    <property type="match status" value="1"/>
</dbReference>
<dbReference type="Gene3D" id="1.10.730.10">
    <property type="entry name" value="Isoleucyl-tRNA Synthetase, Domain 1"/>
    <property type="match status" value="1"/>
</dbReference>
<name>A0A0C3NR42_PHLG1</name>
<dbReference type="Gene3D" id="2.20.28.20">
    <property type="entry name" value="Methionyl-tRNA synthetase, Zn-domain"/>
    <property type="match status" value="1"/>
</dbReference>
<dbReference type="Pfam" id="PF19303">
    <property type="entry name" value="Anticodon_3"/>
    <property type="match status" value="1"/>
</dbReference>
<evidence type="ECO:0000313" key="16">
    <source>
        <dbReference type="Proteomes" id="UP000053257"/>
    </source>
</evidence>
<proteinExistence type="inferred from homology"/>
<dbReference type="InterPro" id="IPR015413">
    <property type="entry name" value="Methionyl/Leucyl_tRNA_Synth"/>
</dbReference>
<dbReference type="FunFam" id="2.20.28.20:FF:000001">
    <property type="entry name" value="Methionine--tRNA ligase"/>
    <property type="match status" value="1"/>
</dbReference>
<dbReference type="CDD" id="cd07957">
    <property type="entry name" value="Anticodon_Ia_Met"/>
    <property type="match status" value="1"/>
</dbReference>
<evidence type="ECO:0000256" key="10">
    <source>
        <dbReference type="ARBA" id="ARBA00030904"/>
    </source>
</evidence>
<dbReference type="GO" id="GO:0005524">
    <property type="term" value="F:ATP binding"/>
    <property type="evidence" value="ECO:0007669"/>
    <property type="project" value="UniProtKB-KW"/>
</dbReference>
<evidence type="ECO:0000256" key="12">
    <source>
        <dbReference type="RuleBase" id="RU363039"/>
    </source>
</evidence>
<evidence type="ECO:0000256" key="1">
    <source>
        <dbReference type="ARBA" id="ARBA00004496"/>
    </source>
</evidence>
<evidence type="ECO:0000313" key="15">
    <source>
        <dbReference type="EMBL" id="KIP07654.1"/>
    </source>
</evidence>
<gene>
    <name evidence="15" type="ORF">PHLGIDRAFT_127527</name>
</gene>
<dbReference type="GO" id="GO:0004825">
    <property type="term" value="F:methionine-tRNA ligase activity"/>
    <property type="evidence" value="ECO:0007669"/>
    <property type="project" value="UniProtKB-EC"/>
</dbReference>
<dbReference type="PANTHER" id="PTHR45765">
    <property type="entry name" value="METHIONINE--TRNA LIGASE"/>
    <property type="match status" value="1"/>
</dbReference>
<dbReference type="PROSITE" id="PS00178">
    <property type="entry name" value="AA_TRNA_LIGASE_I"/>
    <property type="match status" value="1"/>
</dbReference>
<dbReference type="GO" id="GO:0017101">
    <property type="term" value="C:aminoacyl-tRNA synthetase multienzyme complex"/>
    <property type="evidence" value="ECO:0007669"/>
    <property type="project" value="TreeGrafter"/>
</dbReference>
<dbReference type="EMBL" id="KN840493">
    <property type="protein sequence ID" value="KIP07654.1"/>
    <property type="molecule type" value="Genomic_DNA"/>
</dbReference>
<dbReference type="InterPro" id="IPR023458">
    <property type="entry name" value="Met-tRNA_ligase_1"/>
</dbReference>
<dbReference type="InterPro" id="IPR000738">
    <property type="entry name" value="WHEP-TRS_dom"/>
</dbReference>
<evidence type="ECO:0000256" key="2">
    <source>
        <dbReference type="ARBA" id="ARBA00005594"/>
    </source>
</evidence>
<evidence type="ECO:0000256" key="4">
    <source>
        <dbReference type="ARBA" id="ARBA00022490"/>
    </source>
</evidence>
<keyword evidence="6 12" id="KW-0547">Nucleotide-binding</keyword>
<dbReference type="InterPro" id="IPR014758">
    <property type="entry name" value="Met-tRNA_synth"/>
</dbReference>
<dbReference type="InterPro" id="IPR009080">
    <property type="entry name" value="tRNAsynth_Ia_anticodon-bd"/>
</dbReference>
<evidence type="ECO:0000256" key="5">
    <source>
        <dbReference type="ARBA" id="ARBA00022598"/>
    </source>
</evidence>
<dbReference type="GO" id="GO:0006431">
    <property type="term" value="P:methionyl-tRNA aminoacylation"/>
    <property type="evidence" value="ECO:0007669"/>
    <property type="project" value="InterPro"/>
</dbReference>
<keyword evidence="5 12" id="KW-0436">Ligase</keyword>
<dbReference type="Pfam" id="PF09334">
    <property type="entry name" value="tRNA-synt_1g"/>
    <property type="match status" value="1"/>
</dbReference>
<dbReference type="InterPro" id="IPR014729">
    <property type="entry name" value="Rossmann-like_a/b/a_fold"/>
</dbReference>
<accession>A0A0C3NR42</accession>
<dbReference type="InterPro" id="IPR041872">
    <property type="entry name" value="Anticodon_Met"/>
</dbReference>
<dbReference type="OrthoDB" id="5844513at2759"/>
<evidence type="ECO:0000256" key="11">
    <source>
        <dbReference type="ARBA" id="ARBA00047364"/>
    </source>
</evidence>
<dbReference type="SUPFAM" id="SSF52374">
    <property type="entry name" value="Nucleotidylyl transferase"/>
    <property type="match status" value="1"/>
</dbReference>
<protein>
    <recommendedName>
        <fullName evidence="3">methionine--tRNA ligase</fullName>
        <ecNumber evidence="3">6.1.1.10</ecNumber>
    </recommendedName>
    <alternativeName>
        <fullName evidence="10">Methionyl-tRNA synthetase</fullName>
    </alternativeName>
</protein>
<evidence type="ECO:0000259" key="14">
    <source>
        <dbReference type="PROSITE" id="PS51185"/>
    </source>
</evidence>
<keyword evidence="7 12" id="KW-0067">ATP-binding</keyword>
<dbReference type="InterPro" id="IPR029038">
    <property type="entry name" value="MetRS_Zn"/>
</dbReference>
<sequence>MAQKIRQADGILRDVLKPGDVVLPVDGERNILITSALPYCNNVPHLGNIIGSTLSADVFARYVSTRNRRTLYVCGTDEYGTATETQALKEGITPKELCDKYNALHVETYNWFQLSFDYFGRTSTPLHTEICQEIYLNLKKNSLLEKQTKEQTYCLGCEKFLADRFVEGTCPHCGADDARGDQCDTCAKTLDAIDLINPRCLINRAHKVVPRESAHMYVKLDTVQPRTEEWVKRSWKKGNWSPNAVINADGEIVDSRLKQGLRPSPVTRDLTWGVPVPVQEQDEDQSMKGKVLYVWFDAPIGYPSITANYTAEWKRWWFNQENVQLFQFMGKDNVYFHTIFWPSIQLGDSRPWTMLHHLSTTEYLNYEGGKFSKSKNRGVFGPAARETGIPVAVWRYYLISTRPETADAMFSWADCITANNNVLLNNFGNFVNRTLKFVSAVYEGIIPDSEDAPGPYPLDDSHDAEFFKEVNTLLQEYVNAMEYAKLRLGLQIVMAISARGNLYLQSSGLNKALLASDPKRCAQVVSRAVNLIYVLSALVHAFMPETSDGILAQLNAPARAVPAQLANDVLAGHAIGAPAHLFKTIDPKMADVWRAKFGGSENATAAAAPEQPSADATHVAPGMSKKKAAAAKKAADKAAAAAGSDAPKSPEVLAWEQKVAEQGQVVRELKSKPKSLEGDKEVAEAVEILKKLKLELAEYQKV</sequence>
<dbReference type="PROSITE" id="PS51185">
    <property type="entry name" value="WHEP_TRS_2"/>
    <property type="match status" value="1"/>
</dbReference>
<dbReference type="Proteomes" id="UP000053257">
    <property type="component" value="Unassembled WGS sequence"/>
</dbReference>
<evidence type="ECO:0000256" key="13">
    <source>
        <dbReference type="SAM" id="MobiDB-lite"/>
    </source>
</evidence>
<comment type="similarity">
    <text evidence="2 12">Belongs to the class-I aminoacyl-tRNA synthetase family.</text>
</comment>
<organism evidence="15 16">
    <name type="scientific">Phlebiopsis gigantea (strain 11061_1 CR5-6)</name>
    <name type="common">White-rot fungus</name>
    <name type="synonym">Peniophora gigantea</name>
    <dbReference type="NCBI Taxonomy" id="745531"/>
    <lineage>
        <taxon>Eukaryota</taxon>
        <taxon>Fungi</taxon>
        <taxon>Dikarya</taxon>
        <taxon>Basidiomycota</taxon>
        <taxon>Agaricomycotina</taxon>
        <taxon>Agaricomycetes</taxon>
        <taxon>Polyporales</taxon>
        <taxon>Phanerochaetaceae</taxon>
        <taxon>Phlebiopsis</taxon>
    </lineage>
</organism>
<evidence type="ECO:0000256" key="9">
    <source>
        <dbReference type="ARBA" id="ARBA00023146"/>
    </source>
</evidence>
<dbReference type="PANTHER" id="PTHR45765:SF1">
    <property type="entry name" value="METHIONINE--TRNA LIGASE, CYTOPLASMIC"/>
    <property type="match status" value="1"/>
</dbReference>
<dbReference type="Gene3D" id="3.40.50.620">
    <property type="entry name" value="HUPs"/>
    <property type="match status" value="1"/>
</dbReference>
<dbReference type="HOGENOM" id="CLU_009710_3_2_1"/>
<dbReference type="InterPro" id="IPR033911">
    <property type="entry name" value="MetRS_core"/>
</dbReference>
<feature type="domain" description="WHEP-TRS" evidence="14">
    <location>
        <begin position="651"/>
        <end position="702"/>
    </location>
</feature>
<dbReference type="NCBIfam" id="TIGR00398">
    <property type="entry name" value="metG"/>
    <property type="match status" value="1"/>
</dbReference>
<evidence type="ECO:0000256" key="7">
    <source>
        <dbReference type="ARBA" id="ARBA00022840"/>
    </source>
</evidence>
<keyword evidence="8 12" id="KW-0648">Protein biosynthesis</keyword>
<dbReference type="CDD" id="cd00814">
    <property type="entry name" value="MetRS_core"/>
    <property type="match status" value="1"/>
</dbReference>
<dbReference type="FunFam" id="1.10.730.10:FF:000037">
    <property type="entry name" value="Methionyl-tRNA synthetase"/>
    <property type="match status" value="1"/>
</dbReference>
<dbReference type="GO" id="GO:0017102">
    <property type="term" value="C:methionyl glutamyl tRNA synthetase complex"/>
    <property type="evidence" value="ECO:0007669"/>
    <property type="project" value="UniProtKB-ARBA"/>
</dbReference>
<keyword evidence="16" id="KW-1185">Reference proteome</keyword>
<comment type="catalytic activity">
    <reaction evidence="11">
        <text>tRNA(Met) + L-methionine + ATP = L-methionyl-tRNA(Met) + AMP + diphosphate</text>
        <dbReference type="Rhea" id="RHEA:13481"/>
        <dbReference type="Rhea" id="RHEA-COMP:9667"/>
        <dbReference type="Rhea" id="RHEA-COMP:9698"/>
        <dbReference type="ChEBI" id="CHEBI:30616"/>
        <dbReference type="ChEBI" id="CHEBI:33019"/>
        <dbReference type="ChEBI" id="CHEBI:57844"/>
        <dbReference type="ChEBI" id="CHEBI:78442"/>
        <dbReference type="ChEBI" id="CHEBI:78530"/>
        <dbReference type="ChEBI" id="CHEBI:456215"/>
        <dbReference type="EC" id="6.1.1.10"/>
    </reaction>
</comment>
<keyword evidence="9 12" id="KW-0030">Aminoacyl-tRNA synthetase</keyword>
<dbReference type="EC" id="6.1.1.10" evidence="3"/>
<feature type="compositionally biased region" description="Low complexity" evidence="13">
    <location>
        <begin position="603"/>
        <end position="623"/>
    </location>
</feature>
<dbReference type="Gene3D" id="1.10.287.10">
    <property type="entry name" value="S15/NS1, RNA-binding"/>
    <property type="match status" value="1"/>
</dbReference>
<dbReference type="InterPro" id="IPR001412">
    <property type="entry name" value="aa-tRNA-synth_I_CS"/>
</dbReference>
<evidence type="ECO:0000256" key="8">
    <source>
        <dbReference type="ARBA" id="ARBA00022917"/>
    </source>
</evidence>
<dbReference type="GO" id="GO:0036464">
    <property type="term" value="C:cytoplasmic ribonucleoprotein granule"/>
    <property type="evidence" value="ECO:0007669"/>
    <property type="project" value="UniProtKB-ARBA"/>
</dbReference>
<dbReference type="PRINTS" id="PR01041">
    <property type="entry name" value="TRNASYNTHMET"/>
</dbReference>
<evidence type="ECO:0000256" key="6">
    <source>
        <dbReference type="ARBA" id="ARBA00022741"/>
    </source>
</evidence>
<reference evidence="15 16" key="1">
    <citation type="journal article" date="2014" name="PLoS Genet.">
        <title>Analysis of the Phlebiopsis gigantea genome, transcriptome and secretome provides insight into its pioneer colonization strategies of wood.</title>
        <authorList>
            <person name="Hori C."/>
            <person name="Ishida T."/>
            <person name="Igarashi K."/>
            <person name="Samejima M."/>
            <person name="Suzuki H."/>
            <person name="Master E."/>
            <person name="Ferreira P."/>
            <person name="Ruiz-Duenas F.J."/>
            <person name="Held B."/>
            <person name="Canessa P."/>
            <person name="Larrondo L.F."/>
            <person name="Schmoll M."/>
            <person name="Druzhinina I.S."/>
            <person name="Kubicek C.P."/>
            <person name="Gaskell J.A."/>
            <person name="Kersten P."/>
            <person name="St John F."/>
            <person name="Glasner J."/>
            <person name="Sabat G."/>
            <person name="Splinter BonDurant S."/>
            <person name="Syed K."/>
            <person name="Yadav J."/>
            <person name="Mgbeahuruike A.C."/>
            <person name="Kovalchuk A."/>
            <person name="Asiegbu F.O."/>
            <person name="Lackner G."/>
            <person name="Hoffmeister D."/>
            <person name="Rencoret J."/>
            <person name="Gutierrez A."/>
            <person name="Sun H."/>
            <person name="Lindquist E."/>
            <person name="Barry K."/>
            <person name="Riley R."/>
            <person name="Grigoriev I.V."/>
            <person name="Henrissat B."/>
            <person name="Kues U."/>
            <person name="Berka R.M."/>
            <person name="Martinez A.T."/>
            <person name="Covert S.F."/>
            <person name="Blanchette R.A."/>
            <person name="Cullen D."/>
        </authorList>
    </citation>
    <scope>NUCLEOTIDE SEQUENCE [LARGE SCALE GENOMIC DNA]</scope>
    <source>
        <strain evidence="15 16">11061_1 CR5-6</strain>
    </source>
</reference>
<dbReference type="GO" id="GO:0005829">
    <property type="term" value="C:cytosol"/>
    <property type="evidence" value="ECO:0007669"/>
    <property type="project" value="TreeGrafter"/>
</dbReference>
<dbReference type="SUPFAM" id="SSF57770">
    <property type="entry name" value="Methionyl-tRNA synthetase (MetRS), Zn-domain"/>
    <property type="match status" value="1"/>
</dbReference>
<comment type="subcellular location">
    <subcellularLocation>
        <location evidence="1">Cytoplasm</location>
    </subcellularLocation>
</comment>
<keyword evidence="4" id="KW-0963">Cytoplasm</keyword>
<evidence type="ECO:0000256" key="3">
    <source>
        <dbReference type="ARBA" id="ARBA00012838"/>
    </source>
</evidence>
<dbReference type="AlphaFoldDB" id="A0A0C3NR42"/>
<feature type="region of interest" description="Disordered" evidence="13">
    <location>
        <begin position="603"/>
        <end position="625"/>
    </location>
</feature>
<dbReference type="SUPFAM" id="SSF47323">
    <property type="entry name" value="Anticodon-binding domain of a subclass of class I aminoacyl-tRNA synthetases"/>
    <property type="match status" value="1"/>
</dbReference>